<dbReference type="Pfam" id="PF04115">
    <property type="entry name" value="Ureidogly_lyase"/>
    <property type="match status" value="1"/>
</dbReference>
<evidence type="ECO:0000256" key="1">
    <source>
        <dbReference type="ARBA" id="ARBA00011738"/>
    </source>
</evidence>
<evidence type="ECO:0000256" key="4">
    <source>
        <dbReference type="ARBA" id="ARBA00047684"/>
    </source>
</evidence>
<dbReference type="EMBL" id="LAFY01000340">
    <property type="protein sequence ID" value="KJX99914.1"/>
    <property type="molecule type" value="Genomic_DNA"/>
</dbReference>
<keyword evidence="7" id="KW-1185">Reference proteome</keyword>
<gene>
    <name evidence="6" type="ORF">TI39_contig348g00015</name>
</gene>
<evidence type="ECO:0000313" key="7">
    <source>
        <dbReference type="Proteomes" id="UP000033647"/>
    </source>
</evidence>
<dbReference type="GO" id="GO:0004848">
    <property type="term" value="F:ureidoglycolate hydrolase activity"/>
    <property type="evidence" value="ECO:0007669"/>
    <property type="project" value="InterPro"/>
</dbReference>
<comment type="subunit">
    <text evidence="1">Homodimer.</text>
</comment>
<proteinExistence type="predicted"/>
<evidence type="ECO:0000313" key="6">
    <source>
        <dbReference type="EMBL" id="KJX99914.1"/>
    </source>
</evidence>
<evidence type="ECO:0000256" key="3">
    <source>
        <dbReference type="ARBA" id="ARBA00023239"/>
    </source>
</evidence>
<dbReference type="GO" id="GO:0006144">
    <property type="term" value="P:purine nucleobase metabolic process"/>
    <property type="evidence" value="ECO:0007669"/>
    <property type="project" value="UniProtKB-KW"/>
</dbReference>
<dbReference type="PANTHER" id="PTHR21221">
    <property type="entry name" value="UREIDOGLYCOLATE HYDROLASE"/>
    <property type="match status" value="1"/>
</dbReference>
<keyword evidence="3" id="KW-0456">Lyase</keyword>
<comment type="catalytic activity">
    <reaction evidence="4">
        <text>(S)-ureidoglycolate = urea + glyoxylate</text>
        <dbReference type="Rhea" id="RHEA:11304"/>
        <dbReference type="ChEBI" id="CHEBI:16199"/>
        <dbReference type="ChEBI" id="CHEBI:36655"/>
        <dbReference type="ChEBI" id="CHEBI:57296"/>
        <dbReference type="EC" id="4.3.2.3"/>
    </reaction>
</comment>
<name>A0A0F4GR58_9PEZI</name>
<keyword evidence="2" id="KW-0659">Purine metabolism</keyword>
<organism evidence="6 7">
    <name type="scientific">Zymoseptoria brevis</name>
    <dbReference type="NCBI Taxonomy" id="1047168"/>
    <lineage>
        <taxon>Eukaryota</taxon>
        <taxon>Fungi</taxon>
        <taxon>Dikarya</taxon>
        <taxon>Ascomycota</taxon>
        <taxon>Pezizomycotina</taxon>
        <taxon>Dothideomycetes</taxon>
        <taxon>Dothideomycetidae</taxon>
        <taxon>Mycosphaerellales</taxon>
        <taxon>Mycosphaerellaceae</taxon>
        <taxon>Zymoseptoria</taxon>
    </lineage>
</organism>
<reference evidence="6 7" key="1">
    <citation type="submission" date="2015-03" db="EMBL/GenBank/DDBJ databases">
        <title>RNA-seq based gene annotation and comparative genomics of four Zymoseptoria species reveal species-specific pathogenicity related genes and transposable element activity.</title>
        <authorList>
            <person name="Grandaubert J."/>
            <person name="Bhattacharyya A."/>
            <person name="Stukenbrock E.H."/>
        </authorList>
    </citation>
    <scope>NUCLEOTIDE SEQUENCE [LARGE SCALE GENOMIC DNA]</scope>
    <source>
        <strain evidence="6 7">Zb18110</strain>
    </source>
</reference>
<accession>A0A0F4GR58</accession>
<dbReference type="AlphaFoldDB" id="A0A0F4GR58"/>
<dbReference type="Proteomes" id="UP000033647">
    <property type="component" value="Unassembled WGS sequence"/>
</dbReference>
<dbReference type="STRING" id="1047168.A0A0F4GR58"/>
<comment type="caution">
    <text evidence="6">The sequence shown here is derived from an EMBL/GenBank/DDBJ whole genome shotgun (WGS) entry which is preliminary data.</text>
</comment>
<evidence type="ECO:0000256" key="2">
    <source>
        <dbReference type="ARBA" id="ARBA00022631"/>
    </source>
</evidence>
<dbReference type="GO" id="GO:0000256">
    <property type="term" value="P:allantoin catabolic process"/>
    <property type="evidence" value="ECO:0007669"/>
    <property type="project" value="InterPro"/>
</dbReference>
<dbReference type="PANTHER" id="PTHR21221:SF1">
    <property type="entry name" value="UREIDOGLYCOLATE LYASE"/>
    <property type="match status" value="1"/>
</dbReference>
<dbReference type="InterPro" id="IPR047233">
    <property type="entry name" value="UAH_cupin"/>
</dbReference>
<feature type="compositionally biased region" description="Polar residues" evidence="5">
    <location>
        <begin position="176"/>
        <end position="185"/>
    </location>
</feature>
<dbReference type="InterPro" id="IPR011051">
    <property type="entry name" value="RmlC_Cupin_sf"/>
</dbReference>
<dbReference type="InterPro" id="IPR007247">
    <property type="entry name" value="Ureidogly_lyase"/>
</dbReference>
<dbReference type="CDD" id="cd20298">
    <property type="entry name" value="cupin_UAH"/>
    <property type="match status" value="1"/>
</dbReference>
<dbReference type="Gene3D" id="2.60.120.480">
    <property type="entry name" value="Ureidoglycolate hydrolase"/>
    <property type="match status" value="1"/>
</dbReference>
<dbReference type="InterPro" id="IPR024060">
    <property type="entry name" value="Ureidoglycolate_lyase_dom_sf"/>
</dbReference>
<feature type="region of interest" description="Disordered" evidence="5">
    <location>
        <begin position="137"/>
        <end position="203"/>
    </location>
</feature>
<protein>
    <submittedName>
        <fullName evidence="6">Uncharacterized protein</fullName>
    </submittedName>
</protein>
<dbReference type="OrthoDB" id="10266039at2759"/>
<dbReference type="GO" id="GO:0050385">
    <property type="term" value="F:ureidoglycolate lyase activity"/>
    <property type="evidence" value="ECO:0007669"/>
    <property type="project" value="UniProtKB-EC"/>
</dbReference>
<evidence type="ECO:0000256" key="5">
    <source>
        <dbReference type="SAM" id="MobiDB-lite"/>
    </source>
</evidence>
<dbReference type="SUPFAM" id="SSF51182">
    <property type="entry name" value="RmlC-like cupins"/>
    <property type="match status" value="1"/>
</dbReference>
<sequence>MATPTKWTSSRLIHASSEITPVNFAQFGEVIENPLTATHQSKHQSIVANQGSATKYLDITHIDNHYATLAPSRKPARAVMNMFVCKPRKLATSAATGKKVFKVEILERHPFTPQTFIPLGVSANDLTSRYLVIVAPPLPSTTRGPNDPLEKPYPAEAPRRAAKSLKSRLLGARPNPFTNDHTAVTTPPVPMTSERKPKGPGGPDLTNLQAFIVRGDQAVTYGPGTWHAPMVVLGEKDIPFIVVQYANGVGLEDCQESGIGAIDGGEGVVVDVGEEKGDGEQLVSGAGIMRAKL</sequence>